<reference evidence="10 11" key="1">
    <citation type="journal article" date="2006" name="Genome Res.">
        <title>Skewed genomic variability in strains of the toxigenic bacterial pathogen, Clostridium perfringens.</title>
        <authorList>
            <person name="Myers G.S."/>
            <person name="Rasko D.A."/>
            <person name="Cheung J.K."/>
            <person name="Ravel J."/>
            <person name="Seshadri R."/>
            <person name="Deboy R.T."/>
            <person name="Ren Q."/>
            <person name="Varga J."/>
            <person name="Awad M.M."/>
            <person name="Brinkac L.M."/>
            <person name="Daugherty S.C."/>
            <person name="Haft D.H."/>
            <person name="Dodson R.J."/>
            <person name="Madupu R."/>
            <person name="Nelson W.C."/>
            <person name="Rosovitz M.J."/>
            <person name="Sullivan S.A."/>
            <person name="Khouri H."/>
            <person name="Dimitrov G.I."/>
            <person name="Watkins K.L."/>
            <person name="Mulligan S."/>
            <person name="Benton J."/>
            <person name="Radune D."/>
            <person name="Fisher D.J."/>
            <person name="Atkins H.S."/>
            <person name="Hiscox T."/>
            <person name="Jost B.H."/>
            <person name="Billington S.J."/>
            <person name="Songer J.G."/>
            <person name="McClane B.A."/>
            <person name="Titball R.W."/>
            <person name="Rood J.I."/>
            <person name="Melville S.B."/>
            <person name="Paulsen I.T."/>
        </authorList>
    </citation>
    <scope>NUCLEOTIDE SEQUENCE [LARGE SCALE GENOMIC DNA]</scope>
    <source>
        <strain evidence="11">ATCC 13124 / DSM 756 / JCM 1290 / NCIMB 6125 / NCTC 8237 / S 107 / Type A</strain>
    </source>
</reference>
<dbReference type="STRING" id="195103.CPF_1421"/>
<dbReference type="RefSeq" id="WP_011590704.1">
    <property type="nucleotide sequence ID" value="NC_008261.1"/>
</dbReference>
<dbReference type="InterPro" id="IPR010964">
    <property type="entry name" value="M20A_pepV-rel"/>
</dbReference>
<dbReference type="SUPFAM" id="SSF53187">
    <property type="entry name" value="Zn-dependent exopeptidases"/>
    <property type="match status" value="1"/>
</dbReference>
<evidence type="ECO:0000256" key="5">
    <source>
        <dbReference type="ARBA" id="ARBA00022801"/>
    </source>
</evidence>
<dbReference type="PANTHER" id="PTHR43808">
    <property type="entry name" value="ACETYLORNITHINE DEACETYLASE"/>
    <property type="match status" value="1"/>
</dbReference>
<dbReference type="PaxDb" id="195103-CPF_1421"/>
<evidence type="ECO:0000256" key="1">
    <source>
        <dbReference type="ARBA" id="ARBA00001947"/>
    </source>
</evidence>
<keyword evidence="8" id="KW-0482">Metalloprotease</keyword>
<keyword evidence="4" id="KW-0479">Metal-binding</keyword>
<dbReference type="InterPro" id="IPR050072">
    <property type="entry name" value="Peptidase_M20A"/>
</dbReference>
<evidence type="ECO:0000259" key="9">
    <source>
        <dbReference type="Pfam" id="PF07687"/>
    </source>
</evidence>
<dbReference type="GO" id="GO:0006508">
    <property type="term" value="P:proteolysis"/>
    <property type="evidence" value="ECO:0007669"/>
    <property type="project" value="UniProtKB-KW"/>
</dbReference>
<dbReference type="GO" id="GO:0008777">
    <property type="term" value="F:acetylornithine deacetylase activity"/>
    <property type="evidence" value="ECO:0007669"/>
    <property type="project" value="TreeGrafter"/>
</dbReference>
<protein>
    <submittedName>
        <fullName evidence="10">Dipeptidase</fullName>
    </submittedName>
</protein>
<dbReference type="HOGENOM" id="CLU_031786_2_0_9"/>
<keyword evidence="7" id="KW-0224">Dipeptidase</keyword>
<sequence length="465" mass="51351">MNLISSKIDEMKDDLIESVQNIIRIKSVEDEPKEGMPFGEGVSKSLECALEISKKLGFKVVNLDGHVGYAEYGDGEEYVAALGHLDVVPEGDDWIYPAYGAEIHDGKIYGRGTTDDKGPIMASLYGLKAIKELGLPLSKKIRIIFGTNEETGSKDIEYYLEHEKAPVAGFTPDAEFPIINGEKGITIFDIVKTFGEKTTDGDVLVESIKGGIASNVVASLCETKLKAKEANKVCEEISKFAKENNIKFEVSHKNDEIELKVFGVSAHGSTPEKGINAIMQTIKILAELNLAQEDIKAFVKFLNDNIGEDVYGEKFGILLQDEASGKLSFNVGVIDLNDKVGRLTLNLRYPVTKTLDDMMTPFNERIKGTGIEIENFEHQKPLYFSPDHPLIKTLKNVYKEETGKEGELMSIGGGTYAKEMPNIVAFGPIFPGEPDVIHKPNEYIKIDDLILISKIYAKALYELAK</sequence>
<dbReference type="PROSITE" id="PS00759">
    <property type="entry name" value="ARGE_DAPE_CPG2_2"/>
    <property type="match status" value="1"/>
</dbReference>
<feature type="domain" description="Peptidase M20 dimerisation" evidence="9">
    <location>
        <begin position="257"/>
        <end position="335"/>
    </location>
</feature>
<dbReference type="GO" id="GO:0006526">
    <property type="term" value="P:L-arginine biosynthetic process"/>
    <property type="evidence" value="ECO:0007669"/>
    <property type="project" value="TreeGrafter"/>
</dbReference>
<evidence type="ECO:0000256" key="2">
    <source>
        <dbReference type="ARBA" id="ARBA00006247"/>
    </source>
</evidence>
<dbReference type="InterPro" id="IPR002933">
    <property type="entry name" value="Peptidase_M20"/>
</dbReference>
<dbReference type="NCBIfam" id="NF005591">
    <property type="entry name" value="PRK07318.1"/>
    <property type="match status" value="1"/>
</dbReference>
<dbReference type="GO" id="GO:0016805">
    <property type="term" value="F:dipeptidase activity"/>
    <property type="evidence" value="ECO:0007669"/>
    <property type="project" value="UniProtKB-KW"/>
</dbReference>
<dbReference type="Pfam" id="PF07687">
    <property type="entry name" value="M20_dimer"/>
    <property type="match status" value="1"/>
</dbReference>
<dbReference type="CDD" id="cd03888">
    <property type="entry name" value="M20_PepV"/>
    <property type="match status" value="1"/>
</dbReference>
<name>A0A0H2YQ24_CLOP1</name>
<dbReference type="GO" id="GO:0008270">
    <property type="term" value="F:zinc ion binding"/>
    <property type="evidence" value="ECO:0007669"/>
    <property type="project" value="InterPro"/>
</dbReference>
<dbReference type="SUPFAM" id="SSF55031">
    <property type="entry name" value="Bacterial exopeptidase dimerisation domain"/>
    <property type="match status" value="1"/>
</dbReference>
<evidence type="ECO:0000256" key="6">
    <source>
        <dbReference type="ARBA" id="ARBA00022833"/>
    </source>
</evidence>
<evidence type="ECO:0000256" key="3">
    <source>
        <dbReference type="ARBA" id="ARBA00022670"/>
    </source>
</evidence>
<dbReference type="GO" id="GO:0008237">
    <property type="term" value="F:metallopeptidase activity"/>
    <property type="evidence" value="ECO:0007669"/>
    <property type="project" value="UniProtKB-KW"/>
</dbReference>
<proteinExistence type="inferred from homology"/>
<keyword evidence="5" id="KW-0378">Hydrolase</keyword>
<evidence type="ECO:0000256" key="8">
    <source>
        <dbReference type="ARBA" id="ARBA00023049"/>
    </source>
</evidence>
<dbReference type="AlphaFoldDB" id="A0A0H2YQ24"/>
<dbReference type="KEGG" id="cpf:CPF_1421"/>
<keyword evidence="6" id="KW-0862">Zinc</keyword>
<gene>
    <name evidence="10" type="ordered locus">CPF_1421</name>
</gene>
<keyword evidence="11" id="KW-1185">Reference proteome</keyword>
<dbReference type="Gene3D" id="3.40.630.10">
    <property type="entry name" value="Zn peptidases"/>
    <property type="match status" value="1"/>
</dbReference>
<dbReference type="EMBL" id="CP000246">
    <property type="protein sequence ID" value="ABG82974.1"/>
    <property type="molecule type" value="Genomic_DNA"/>
</dbReference>
<dbReference type="InterPro" id="IPR011650">
    <property type="entry name" value="Peptidase_M20_dimer"/>
</dbReference>
<comment type="similarity">
    <text evidence="2">Belongs to the peptidase M20A family.</text>
</comment>
<dbReference type="InterPro" id="IPR036264">
    <property type="entry name" value="Bact_exopeptidase_dim_dom"/>
</dbReference>
<evidence type="ECO:0000256" key="7">
    <source>
        <dbReference type="ARBA" id="ARBA00022997"/>
    </source>
</evidence>
<accession>A0A0H2YQ24</accession>
<comment type="cofactor">
    <cofactor evidence="1">
        <name>Zn(2+)</name>
        <dbReference type="ChEBI" id="CHEBI:29105"/>
    </cofactor>
</comment>
<dbReference type="InterPro" id="IPR001261">
    <property type="entry name" value="ArgE/DapE_CS"/>
</dbReference>
<keyword evidence="3" id="KW-0645">Protease</keyword>
<dbReference type="NCBIfam" id="TIGR01887">
    <property type="entry name" value="dipeptidaselike"/>
    <property type="match status" value="1"/>
</dbReference>
<dbReference type="Gene3D" id="3.30.70.360">
    <property type="match status" value="2"/>
</dbReference>
<dbReference type="eggNOG" id="COG0624">
    <property type="taxonomic scope" value="Bacteria"/>
</dbReference>
<organism evidence="10 11">
    <name type="scientific">Clostridium perfringens (strain ATCC 13124 / DSM 756 / JCM 1290 / NCIMB 6125 / NCTC 8237 / Type A)</name>
    <dbReference type="NCBI Taxonomy" id="195103"/>
    <lineage>
        <taxon>Bacteria</taxon>
        <taxon>Bacillati</taxon>
        <taxon>Bacillota</taxon>
        <taxon>Clostridia</taxon>
        <taxon>Eubacteriales</taxon>
        <taxon>Clostridiaceae</taxon>
        <taxon>Clostridium</taxon>
    </lineage>
</organism>
<evidence type="ECO:0000256" key="4">
    <source>
        <dbReference type="ARBA" id="ARBA00022723"/>
    </source>
</evidence>
<dbReference type="PANTHER" id="PTHR43808:SF31">
    <property type="entry name" value="N-ACETYL-L-CITRULLINE DEACETYLASE"/>
    <property type="match status" value="1"/>
</dbReference>
<evidence type="ECO:0000313" key="11">
    <source>
        <dbReference type="Proteomes" id="UP000001823"/>
    </source>
</evidence>
<dbReference type="Proteomes" id="UP000001823">
    <property type="component" value="Chromosome"/>
</dbReference>
<evidence type="ECO:0000313" key="10">
    <source>
        <dbReference type="EMBL" id="ABG82974.1"/>
    </source>
</evidence>
<dbReference type="Pfam" id="PF01546">
    <property type="entry name" value="Peptidase_M20"/>
    <property type="match status" value="1"/>
</dbReference>